<proteinExistence type="predicted"/>
<organism evidence="1 2">
    <name type="scientific">Microbacterium phage Hyperion</name>
    <dbReference type="NCBI Taxonomy" id="2182354"/>
    <lineage>
        <taxon>Viruses</taxon>
        <taxon>Duplodnaviria</taxon>
        <taxon>Heunggongvirae</taxon>
        <taxon>Uroviricota</taxon>
        <taxon>Caudoviricetes</taxon>
        <taxon>Squashvirus</taxon>
        <taxon>Squashvirus hyperion</taxon>
    </lineage>
</organism>
<accession>A0A2U8UIR0</accession>
<dbReference type="EMBL" id="MH153803">
    <property type="protein sequence ID" value="AWN03555.1"/>
    <property type="molecule type" value="Genomic_DNA"/>
</dbReference>
<name>A0A2U8UIR0_9CAUD</name>
<gene>
    <name evidence="1" type="primary">39</name>
    <name evidence="1" type="ORF">PBI_HYPERION_39</name>
</gene>
<dbReference type="KEGG" id="vg:54992098"/>
<dbReference type="Proteomes" id="UP000246630">
    <property type="component" value="Segment"/>
</dbReference>
<evidence type="ECO:0008006" key="3">
    <source>
        <dbReference type="Google" id="ProtNLM"/>
    </source>
</evidence>
<evidence type="ECO:0000313" key="2">
    <source>
        <dbReference type="Proteomes" id="UP000246630"/>
    </source>
</evidence>
<protein>
    <recommendedName>
        <fullName evidence="3">Minor tail protein</fullName>
    </recommendedName>
</protein>
<dbReference type="RefSeq" id="YP_009801581.1">
    <property type="nucleotide sequence ID" value="NC_047973.1"/>
</dbReference>
<keyword evidence="2" id="KW-1185">Reference proteome</keyword>
<dbReference type="GeneID" id="54992098"/>
<evidence type="ECO:0000313" key="1">
    <source>
        <dbReference type="EMBL" id="AWN03555.1"/>
    </source>
</evidence>
<sequence length="253" mass="26674">MGGPTPRSALSLGKSVEERLTILELRQWIAPERLAGVLGSVADVNEPAGSGWFRTDAGALNNPSPGVVYIIEQYELDSTTRYQLAHRIGSPASQIFTERWARTRTANGGWTAWRLLSLPTTSFAPVGSGITIGNGTITGQYSVADGMLTGRIVASLGSTSSVSGDLNFENPPVPYTGSTRSGGLARFIDSSAGTAYPATVLINSSRLYARPMVTTSAAAGTPIWTREANTGASAPFTWAVGDSIVIDFDYPII</sequence>
<reference evidence="1 2" key="1">
    <citation type="submission" date="2018-03" db="EMBL/GenBank/DDBJ databases">
        <authorList>
            <person name="Stanton A.-C.J."/>
            <person name="Garlena R.A."/>
            <person name="Russell D.A."/>
            <person name="Pope W.H."/>
            <person name="Jacobs-Sera D."/>
            <person name="Hatfull G.F."/>
        </authorList>
    </citation>
    <scope>NUCLEOTIDE SEQUENCE [LARGE SCALE GENOMIC DNA]</scope>
</reference>